<evidence type="ECO:0000256" key="4">
    <source>
        <dbReference type="ARBA" id="ARBA00023136"/>
    </source>
</evidence>
<keyword evidence="8" id="KW-1185">Reference proteome</keyword>
<keyword evidence="2 5" id="KW-0812">Transmembrane</keyword>
<dbReference type="PANTHER" id="PTHR28165">
    <property type="entry name" value="NON-CLASSICAL EXPORT PROTEIN 2-RELATED"/>
    <property type="match status" value="1"/>
</dbReference>
<organism evidence="7 8">
    <name type="scientific">Drechmeria coniospora</name>
    <name type="common">Nematophagous fungus</name>
    <name type="synonym">Meria coniospora</name>
    <dbReference type="NCBI Taxonomy" id="98403"/>
    <lineage>
        <taxon>Eukaryota</taxon>
        <taxon>Fungi</taxon>
        <taxon>Dikarya</taxon>
        <taxon>Ascomycota</taxon>
        <taxon>Pezizomycotina</taxon>
        <taxon>Sordariomycetes</taxon>
        <taxon>Hypocreomycetidae</taxon>
        <taxon>Hypocreales</taxon>
        <taxon>Ophiocordycipitaceae</taxon>
        <taxon>Drechmeria</taxon>
    </lineage>
</organism>
<feature type="transmembrane region" description="Helical" evidence="5">
    <location>
        <begin position="41"/>
        <end position="61"/>
    </location>
</feature>
<dbReference type="InterPro" id="IPR008253">
    <property type="entry name" value="Marvel"/>
</dbReference>
<feature type="domain" description="MARVEL" evidence="6">
    <location>
        <begin position="5"/>
        <end position="148"/>
    </location>
</feature>
<evidence type="ECO:0000256" key="1">
    <source>
        <dbReference type="ARBA" id="ARBA00004141"/>
    </source>
</evidence>
<dbReference type="EMBL" id="LAYC01000001">
    <property type="protein sequence ID" value="KYK60368.1"/>
    <property type="molecule type" value="Genomic_DNA"/>
</dbReference>
<feature type="transmembrane region" description="Helical" evidence="5">
    <location>
        <begin position="6"/>
        <end position="29"/>
    </location>
</feature>
<feature type="transmembrane region" description="Helical" evidence="5">
    <location>
        <begin position="67"/>
        <end position="87"/>
    </location>
</feature>
<feature type="transmembrane region" description="Helical" evidence="5">
    <location>
        <begin position="133"/>
        <end position="150"/>
    </location>
</feature>
<dbReference type="InterPro" id="IPR052649">
    <property type="entry name" value="NCE102-like"/>
</dbReference>
<evidence type="ECO:0000256" key="3">
    <source>
        <dbReference type="ARBA" id="ARBA00022989"/>
    </source>
</evidence>
<dbReference type="GO" id="GO:0005886">
    <property type="term" value="C:plasma membrane"/>
    <property type="evidence" value="ECO:0007669"/>
    <property type="project" value="TreeGrafter"/>
</dbReference>
<sequence length="173" mass="18394">MSSIISIVLRAAALLWTLLITALIGNVIATNINAATSATAAVNFTMFVAVLCWIVCLYGLVAGFVSALGAVMVLLVLDVLAVLFTFIDAIVLAAKLGAVNCGNIRNAGLSDSWIGFGSADDEKRCREIQASTVFMWFLWLCLCGALFFTIKEWRGGFGGSMRSSRPSMSQVGV</sequence>
<name>A0A151GTG8_DRECN</name>
<dbReference type="GO" id="GO:0072659">
    <property type="term" value="P:protein localization to plasma membrane"/>
    <property type="evidence" value="ECO:0007669"/>
    <property type="project" value="TreeGrafter"/>
</dbReference>
<proteinExistence type="predicted"/>
<dbReference type="Pfam" id="PF01284">
    <property type="entry name" value="MARVEL"/>
    <property type="match status" value="1"/>
</dbReference>
<dbReference type="FunCoup" id="A0A151GTG8">
    <property type="interactions" value="66"/>
</dbReference>
<comment type="subcellular location">
    <subcellularLocation>
        <location evidence="1">Membrane</location>
        <topology evidence="1">Multi-pass membrane protein</topology>
    </subcellularLocation>
</comment>
<dbReference type="InParanoid" id="A0A151GTG8"/>
<dbReference type="GO" id="GO:0070941">
    <property type="term" value="P:eisosome assembly"/>
    <property type="evidence" value="ECO:0007669"/>
    <property type="project" value="TreeGrafter"/>
</dbReference>
<evidence type="ECO:0000256" key="5">
    <source>
        <dbReference type="SAM" id="Phobius"/>
    </source>
</evidence>
<dbReference type="AlphaFoldDB" id="A0A151GTG8"/>
<evidence type="ECO:0000313" key="8">
    <source>
        <dbReference type="Proteomes" id="UP000076580"/>
    </source>
</evidence>
<evidence type="ECO:0000256" key="2">
    <source>
        <dbReference type="ARBA" id="ARBA00022692"/>
    </source>
</evidence>
<dbReference type="RefSeq" id="XP_040659720.1">
    <property type="nucleotide sequence ID" value="XM_040798837.1"/>
</dbReference>
<dbReference type="OrthoDB" id="5423111at2759"/>
<gene>
    <name evidence="7" type="ORF">DCS_01505</name>
</gene>
<comment type="caution">
    <text evidence="7">The sequence shown here is derived from an EMBL/GenBank/DDBJ whole genome shotgun (WGS) entry which is preliminary data.</text>
</comment>
<evidence type="ECO:0000259" key="6">
    <source>
        <dbReference type="Pfam" id="PF01284"/>
    </source>
</evidence>
<dbReference type="Proteomes" id="UP000076580">
    <property type="component" value="Chromosome 01"/>
</dbReference>
<evidence type="ECO:0000313" key="7">
    <source>
        <dbReference type="EMBL" id="KYK60368.1"/>
    </source>
</evidence>
<dbReference type="STRING" id="98403.A0A151GTG8"/>
<dbReference type="GO" id="GO:0032126">
    <property type="term" value="C:eisosome"/>
    <property type="evidence" value="ECO:0007669"/>
    <property type="project" value="TreeGrafter"/>
</dbReference>
<accession>A0A151GTG8</accession>
<keyword evidence="3 5" id="KW-1133">Transmembrane helix</keyword>
<dbReference type="GeneID" id="63714148"/>
<reference evidence="7 8" key="1">
    <citation type="journal article" date="2016" name="Sci. Rep.">
        <title>Insights into Adaptations to a Near-Obligate Nematode Endoparasitic Lifestyle from the Finished Genome of Drechmeria coniospora.</title>
        <authorList>
            <person name="Zhang L."/>
            <person name="Zhou Z."/>
            <person name="Guo Q."/>
            <person name="Fokkens L."/>
            <person name="Miskei M."/>
            <person name="Pocsi I."/>
            <person name="Zhang W."/>
            <person name="Chen M."/>
            <person name="Wang L."/>
            <person name="Sun Y."/>
            <person name="Donzelli B.G."/>
            <person name="Gibson D.M."/>
            <person name="Nelson D.R."/>
            <person name="Luo J.G."/>
            <person name="Rep M."/>
            <person name="Liu H."/>
            <person name="Yang S."/>
            <person name="Wang J."/>
            <person name="Krasnoff S.B."/>
            <person name="Xu Y."/>
            <person name="Molnar I."/>
            <person name="Lin M."/>
        </authorList>
    </citation>
    <scope>NUCLEOTIDE SEQUENCE [LARGE SCALE GENOMIC DNA]</scope>
    <source>
        <strain evidence="7 8">ARSEF 6962</strain>
    </source>
</reference>
<dbReference type="PANTHER" id="PTHR28165:SF1">
    <property type="entry name" value="NON-CLASSICAL EXPORT PROTEIN 2-RELATED"/>
    <property type="match status" value="1"/>
</dbReference>
<keyword evidence="4 5" id="KW-0472">Membrane</keyword>
<protein>
    <submittedName>
        <fullName evidence="7">MARVEL-like domain protein</fullName>
    </submittedName>
</protein>